<organism evidence="2 3">
    <name type="scientific">Candidatus Scalindua rubra</name>
    <dbReference type="NCBI Taxonomy" id="1872076"/>
    <lineage>
        <taxon>Bacteria</taxon>
        <taxon>Pseudomonadati</taxon>
        <taxon>Planctomycetota</taxon>
        <taxon>Candidatus Brocadiia</taxon>
        <taxon>Candidatus Brocadiales</taxon>
        <taxon>Candidatus Scalinduaceae</taxon>
        <taxon>Candidatus Scalindua</taxon>
    </lineage>
</organism>
<sequence>MAFSTNYLFTIPKTKKICKGGQVLNIDKNRRQHIADTIAFCQYSRPDPKCLKYTVFILVVLVCTRYVCMAEDVYEEDVREEGSNLIVKVNANVDNAKTTIGDKIRYKISVDFPKEIEVLFPEIMDEIAGLAVVDSGTEKLEKDEGRIMLERWYDLETYNTGSYVIPALEIKYKKKGKLEDEIVKTPEVFVEVVSILDEKASDIRDIKPPVVINKNYYRLYVIIAIVLCVLALAAIVLHFLYRRKHRKIEFVPEPLPAHKIAYNELEKLKALNLISKGLVKEYYYRLSNIVRHYIENRFKLMAPERTTEEFLTEMTTTYKLEKVHKELIGNFLEHCDMVKFAAYGPDTQEIENAFNLAEKLVDETREVLQSEVTVHKRKILDRITG</sequence>
<comment type="caution">
    <text evidence="2">The sequence shown here is derived from an EMBL/GenBank/DDBJ whole genome shotgun (WGS) entry which is preliminary data.</text>
</comment>
<evidence type="ECO:0000313" key="3">
    <source>
        <dbReference type="Proteomes" id="UP000094056"/>
    </source>
</evidence>
<evidence type="ECO:0000256" key="1">
    <source>
        <dbReference type="SAM" id="Phobius"/>
    </source>
</evidence>
<keyword evidence="1" id="KW-0472">Membrane</keyword>
<evidence type="ECO:0000313" key="2">
    <source>
        <dbReference type="EMBL" id="ODS31454.1"/>
    </source>
</evidence>
<gene>
    <name evidence="2" type="ORF">SCARUB_03411</name>
</gene>
<dbReference type="AlphaFoldDB" id="A0A1E3X912"/>
<name>A0A1E3X912_9BACT</name>
<feature type="transmembrane region" description="Helical" evidence="1">
    <location>
        <begin position="217"/>
        <end position="241"/>
    </location>
</feature>
<keyword evidence="1" id="KW-1133">Transmembrane helix</keyword>
<keyword evidence="1" id="KW-0812">Transmembrane</keyword>
<evidence type="ECO:0008006" key="4">
    <source>
        <dbReference type="Google" id="ProtNLM"/>
    </source>
</evidence>
<protein>
    <recommendedName>
        <fullName evidence="4">Protein BatD</fullName>
    </recommendedName>
</protein>
<proteinExistence type="predicted"/>
<reference evidence="2 3" key="1">
    <citation type="submission" date="2016-07" db="EMBL/GenBank/DDBJ databases">
        <title>Draft genome of Scalindua rubra, obtained from a brine-seawater interface in the Red Sea, sheds light on salt adaptation in anammox bacteria.</title>
        <authorList>
            <person name="Speth D.R."/>
            <person name="Lagkouvardos I."/>
            <person name="Wang Y."/>
            <person name="Qian P.-Y."/>
            <person name="Dutilh B.E."/>
            <person name="Jetten M.S."/>
        </authorList>
    </citation>
    <scope>NUCLEOTIDE SEQUENCE [LARGE SCALE GENOMIC DNA]</scope>
    <source>
        <strain evidence="2">BSI-1</strain>
    </source>
</reference>
<accession>A0A1E3X912</accession>
<dbReference type="Proteomes" id="UP000094056">
    <property type="component" value="Unassembled WGS sequence"/>
</dbReference>
<dbReference type="EMBL" id="MAYW01000116">
    <property type="protein sequence ID" value="ODS31454.1"/>
    <property type="molecule type" value="Genomic_DNA"/>
</dbReference>